<name>A0A5E4QWI2_9NEOP</name>
<dbReference type="AlphaFoldDB" id="A0A5E4QWI2"/>
<gene>
    <name evidence="2" type="ORF">LSINAPIS_LOCUS12382</name>
</gene>
<keyword evidence="1" id="KW-0732">Signal</keyword>
<feature type="signal peptide" evidence="1">
    <location>
        <begin position="1"/>
        <end position="18"/>
    </location>
</feature>
<organism evidence="2 3">
    <name type="scientific">Leptidea sinapis</name>
    <dbReference type="NCBI Taxonomy" id="189913"/>
    <lineage>
        <taxon>Eukaryota</taxon>
        <taxon>Metazoa</taxon>
        <taxon>Ecdysozoa</taxon>
        <taxon>Arthropoda</taxon>
        <taxon>Hexapoda</taxon>
        <taxon>Insecta</taxon>
        <taxon>Pterygota</taxon>
        <taxon>Neoptera</taxon>
        <taxon>Endopterygota</taxon>
        <taxon>Lepidoptera</taxon>
        <taxon>Glossata</taxon>
        <taxon>Ditrysia</taxon>
        <taxon>Papilionoidea</taxon>
        <taxon>Pieridae</taxon>
        <taxon>Dismorphiinae</taxon>
        <taxon>Leptidea</taxon>
    </lineage>
</organism>
<reference evidence="2 3" key="1">
    <citation type="submission" date="2017-07" db="EMBL/GenBank/DDBJ databases">
        <authorList>
            <person name="Talla V."/>
            <person name="Backstrom N."/>
        </authorList>
    </citation>
    <scope>NUCLEOTIDE SEQUENCE [LARGE SCALE GENOMIC DNA]</scope>
</reference>
<dbReference type="EMBL" id="FZQP02005778">
    <property type="protein sequence ID" value="VVD02102.1"/>
    <property type="molecule type" value="Genomic_DNA"/>
</dbReference>
<keyword evidence="3" id="KW-1185">Reference proteome</keyword>
<evidence type="ECO:0000313" key="2">
    <source>
        <dbReference type="EMBL" id="VVD02102.1"/>
    </source>
</evidence>
<feature type="chain" id="PRO_5022966246" evidence="1">
    <location>
        <begin position="19"/>
        <end position="69"/>
    </location>
</feature>
<evidence type="ECO:0000313" key="3">
    <source>
        <dbReference type="Proteomes" id="UP000324832"/>
    </source>
</evidence>
<evidence type="ECO:0000256" key="1">
    <source>
        <dbReference type="SAM" id="SignalP"/>
    </source>
</evidence>
<protein>
    <submittedName>
        <fullName evidence="2">Uncharacterized protein</fullName>
    </submittedName>
</protein>
<sequence length="69" mass="7414">MMTATVFLLLVCLSLILATSTRFKRFSSLRFRKALGGSPDVGPNTSSNQLVSVDSAVNNLGQGIVSRRL</sequence>
<accession>A0A5E4QWI2</accession>
<proteinExistence type="predicted"/>
<dbReference type="Proteomes" id="UP000324832">
    <property type="component" value="Unassembled WGS sequence"/>
</dbReference>